<dbReference type="GO" id="GO:0006465">
    <property type="term" value="P:signal peptide processing"/>
    <property type="evidence" value="ECO:0007669"/>
    <property type="project" value="InterPro"/>
</dbReference>
<keyword evidence="5" id="KW-0720">Serine protease</keyword>
<feature type="domain" description="Peptidase S49" evidence="9">
    <location>
        <begin position="392"/>
        <end position="542"/>
    </location>
</feature>
<dbReference type="InterPro" id="IPR002142">
    <property type="entry name" value="Peptidase_S49"/>
</dbReference>
<dbReference type="PANTHER" id="PTHR33209">
    <property type="entry name" value="PROTEASE 4"/>
    <property type="match status" value="1"/>
</dbReference>
<dbReference type="EMBL" id="BSPO01000003">
    <property type="protein sequence ID" value="GLS84389.1"/>
    <property type="molecule type" value="Genomic_DNA"/>
</dbReference>
<evidence type="ECO:0000259" key="9">
    <source>
        <dbReference type="Pfam" id="PF01343"/>
    </source>
</evidence>
<proteinExistence type="inferred from homology"/>
<comment type="subcellular location">
    <subcellularLocation>
        <location evidence="1">Membrane</location>
    </subcellularLocation>
</comment>
<evidence type="ECO:0000256" key="8">
    <source>
        <dbReference type="SAM" id="Phobius"/>
    </source>
</evidence>
<dbReference type="InterPro" id="IPR047272">
    <property type="entry name" value="S49_SppA_C"/>
</dbReference>
<evidence type="ECO:0000313" key="11">
    <source>
        <dbReference type="Proteomes" id="UP001157439"/>
    </source>
</evidence>
<keyword evidence="11" id="KW-1185">Reference proteome</keyword>
<organism evidence="10 11">
    <name type="scientific">Paraferrimonas haliotis</name>
    <dbReference type="NCBI Taxonomy" id="2013866"/>
    <lineage>
        <taxon>Bacteria</taxon>
        <taxon>Pseudomonadati</taxon>
        <taxon>Pseudomonadota</taxon>
        <taxon>Gammaproteobacteria</taxon>
        <taxon>Alteromonadales</taxon>
        <taxon>Ferrimonadaceae</taxon>
        <taxon>Paraferrimonas</taxon>
    </lineage>
</organism>
<feature type="transmembrane region" description="Helical" evidence="8">
    <location>
        <begin position="25"/>
        <end position="45"/>
    </location>
</feature>
<keyword evidence="8" id="KW-0812">Transmembrane</keyword>
<evidence type="ECO:0000256" key="3">
    <source>
        <dbReference type="ARBA" id="ARBA00022670"/>
    </source>
</evidence>
<feature type="active site" description="Nucleophile" evidence="7">
    <location>
        <position position="409"/>
    </location>
</feature>
<accession>A0AA37TMM2</accession>
<dbReference type="GO" id="GO:0008236">
    <property type="term" value="F:serine-type peptidase activity"/>
    <property type="evidence" value="ECO:0007669"/>
    <property type="project" value="UniProtKB-KW"/>
</dbReference>
<reference evidence="10 11" key="1">
    <citation type="journal article" date="2014" name="Int. J. Syst. Evol. Microbiol.">
        <title>Complete genome sequence of Corynebacterium casei LMG S-19264T (=DSM 44701T), isolated from a smear-ripened cheese.</title>
        <authorList>
            <consortium name="US DOE Joint Genome Institute (JGI-PGF)"/>
            <person name="Walter F."/>
            <person name="Albersmeier A."/>
            <person name="Kalinowski J."/>
            <person name="Ruckert C."/>
        </authorList>
    </citation>
    <scope>NUCLEOTIDE SEQUENCE [LARGE SCALE GENOMIC DNA]</scope>
    <source>
        <strain evidence="10 11">NBRC 112785</strain>
    </source>
</reference>
<feature type="domain" description="Peptidase S49" evidence="9">
    <location>
        <begin position="137"/>
        <end position="294"/>
    </location>
</feature>
<dbReference type="CDD" id="cd07023">
    <property type="entry name" value="S49_Sppa_N_C"/>
    <property type="match status" value="1"/>
</dbReference>
<dbReference type="SUPFAM" id="SSF52096">
    <property type="entry name" value="ClpP/crotonase"/>
    <property type="match status" value="2"/>
</dbReference>
<evidence type="ECO:0000256" key="5">
    <source>
        <dbReference type="ARBA" id="ARBA00022825"/>
    </source>
</evidence>
<evidence type="ECO:0000313" key="10">
    <source>
        <dbReference type="EMBL" id="GLS84389.1"/>
    </source>
</evidence>
<feature type="active site" description="Proton donor/acceptor" evidence="7">
    <location>
        <position position="205"/>
    </location>
</feature>
<evidence type="ECO:0000256" key="7">
    <source>
        <dbReference type="PIRSR" id="PIRSR001217-1"/>
    </source>
</evidence>
<dbReference type="AlphaFoldDB" id="A0AA37TMM2"/>
<dbReference type="InterPro" id="IPR004635">
    <property type="entry name" value="Pept_S49_SppA"/>
</dbReference>
<dbReference type="Gene3D" id="3.90.226.10">
    <property type="entry name" value="2-enoyl-CoA Hydratase, Chain A, domain 1"/>
    <property type="match status" value="3"/>
</dbReference>
<comment type="caution">
    <text evidence="10">The sequence shown here is derived from an EMBL/GenBank/DDBJ whole genome shotgun (WGS) entry which is preliminary data.</text>
</comment>
<comment type="similarity">
    <text evidence="2">Belongs to the peptidase S49 family.</text>
</comment>
<dbReference type="Pfam" id="PF01343">
    <property type="entry name" value="Peptidase_S49"/>
    <property type="match status" value="2"/>
</dbReference>
<evidence type="ECO:0000256" key="1">
    <source>
        <dbReference type="ARBA" id="ARBA00004370"/>
    </source>
</evidence>
<keyword evidence="8" id="KW-1133">Transmembrane helix</keyword>
<dbReference type="PANTHER" id="PTHR33209:SF1">
    <property type="entry name" value="PEPTIDASE S49 DOMAIN-CONTAINING PROTEIN"/>
    <property type="match status" value="1"/>
</dbReference>
<keyword evidence="4" id="KW-0378">Hydrolase</keyword>
<dbReference type="NCBIfam" id="TIGR00706">
    <property type="entry name" value="SppA_dom"/>
    <property type="match status" value="1"/>
</dbReference>
<dbReference type="InterPro" id="IPR004634">
    <property type="entry name" value="Pept_S49_pIV"/>
</dbReference>
<keyword evidence="3 10" id="KW-0645">Protease</keyword>
<dbReference type="CDD" id="cd07018">
    <property type="entry name" value="S49_SppA_67K_type"/>
    <property type="match status" value="1"/>
</dbReference>
<evidence type="ECO:0000256" key="2">
    <source>
        <dbReference type="ARBA" id="ARBA00008683"/>
    </source>
</evidence>
<dbReference type="RefSeq" id="WP_095499203.1">
    <property type="nucleotide sequence ID" value="NZ_BSPO01000003.1"/>
</dbReference>
<keyword evidence="6 8" id="KW-0472">Membrane</keyword>
<dbReference type="Proteomes" id="UP001157439">
    <property type="component" value="Unassembled WGS sequence"/>
</dbReference>
<gene>
    <name evidence="10" type="primary">sppA</name>
    <name evidence="10" type="ORF">GCM10007894_23660</name>
</gene>
<evidence type="ECO:0000256" key="6">
    <source>
        <dbReference type="ARBA" id="ARBA00023136"/>
    </source>
</evidence>
<dbReference type="NCBIfam" id="TIGR00705">
    <property type="entry name" value="SppA_67K"/>
    <property type="match status" value="1"/>
</dbReference>
<dbReference type="PIRSF" id="PIRSF001217">
    <property type="entry name" value="Protease_4_SppA"/>
    <property type="match status" value="1"/>
</dbReference>
<protein>
    <submittedName>
        <fullName evidence="10">Protease</fullName>
    </submittedName>
</protein>
<dbReference type="GO" id="GO:0016020">
    <property type="term" value="C:membrane"/>
    <property type="evidence" value="ECO:0007669"/>
    <property type="project" value="UniProtKB-SubCell"/>
</dbReference>
<dbReference type="Gene3D" id="6.20.330.10">
    <property type="match status" value="1"/>
</dbReference>
<sequence>MDRKPSVVVNVFKFLWNLINTTRKLILNLIFFGILAVILVAAGSGEDKLQLKDSQALVLNLNGSLVEQKRYQDPFEAILAQSNGDGVENEILISELVYAINNAAVDDRITALVIAPGLMHSTGLSKLHQVGLAIEAFKESGKPVIAASKWYSQAQYYLASYADEIYLNPMGAIGLEGFGVYRMYYKEALEKLKVNAHVFRVGTYKSAIEPYIRNDMSEPAREANQQWLDELWGHYLDTVAANRSVEVSAFPTAEPELLKALNEAGGDTALMAKNLGWVDELMVTQQFRDKMIELVGEDDDHSYERVGFQAYYDLVKPTENPVSNVDEIGLVVAKGTIQNGKKPAGQIGGESTAALLRKARFDDNIKAVVLRVDSPGGSAFASEVIRQEVLALKAAGKPVVASMSSVAASGGYWISASSDYIFANPTTITGSIGIFGFIPTFEDSLTHIGVHTDGVGTTDFVGSGPATGLSDAMKTNIQIQIEKGYRNFLEIVAEGRNMTPVEVDKIAQGRVWTGSKALELGLVDELGDIDQALAKAASLADLEQYDTKLIEKELTKEQKLVQQFFAGAQAYLPQTQPSQSVAKKMLAQVEQQFERLQQFDDPSHAYVLCEACIND</sequence>
<dbReference type="InterPro" id="IPR047217">
    <property type="entry name" value="S49_SppA_67K_type_N"/>
</dbReference>
<dbReference type="InterPro" id="IPR029045">
    <property type="entry name" value="ClpP/crotonase-like_dom_sf"/>
</dbReference>
<evidence type="ECO:0000256" key="4">
    <source>
        <dbReference type="ARBA" id="ARBA00022801"/>
    </source>
</evidence>
<name>A0AA37TMM2_9GAMM</name>